<sequence length="114" mass="12909">SEKPELSPLFQDAWHFAIGDEWGSMLSIDLDFDGAKETEDGMAGIKVVVRRTGKKWAGKKGAVPRNQSWRRMHLFEVTGMLVGEIVSRGRVFKRVEVEIENPTLGEVFDLVYEV</sequence>
<accession>A0A8H6VLL6</accession>
<keyword evidence="2" id="KW-1185">Reference proteome</keyword>
<organism evidence="1 2">
    <name type="scientific">Pseudocercospora fuligena</name>
    <dbReference type="NCBI Taxonomy" id="685502"/>
    <lineage>
        <taxon>Eukaryota</taxon>
        <taxon>Fungi</taxon>
        <taxon>Dikarya</taxon>
        <taxon>Ascomycota</taxon>
        <taxon>Pezizomycotina</taxon>
        <taxon>Dothideomycetes</taxon>
        <taxon>Dothideomycetidae</taxon>
        <taxon>Mycosphaerellales</taxon>
        <taxon>Mycosphaerellaceae</taxon>
        <taxon>Pseudocercospora</taxon>
    </lineage>
</organism>
<gene>
    <name evidence="1" type="ORF">HII31_03807</name>
</gene>
<name>A0A8H6VLL6_9PEZI</name>
<reference evidence="1" key="1">
    <citation type="submission" date="2020-04" db="EMBL/GenBank/DDBJ databases">
        <title>Draft genome resource of the tomato pathogen Pseudocercospora fuligena.</title>
        <authorList>
            <person name="Zaccaron A."/>
        </authorList>
    </citation>
    <scope>NUCLEOTIDE SEQUENCE</scope>
    <source>
        <strain evidence="1">PF001</strain>
    </source>
</reference>
<dbReference type="EMBL" id="JABCIY010000051">
    <property type="protein sequence ID" value="KAF7194847.1"/>
    <property type="molecule type" value="Genomic_DNA"/>
</dbReference>
<protein>
    <submittedName>
        <fullName evidence="1">Uncharacterized protein</fullName>
    </submittedName>
</protein>
<dbReference type="AlphaFoldDB" id="A0A8H6VLL6"/>
<proteinExistence type="predicted"/>
<dbReference type="OrthoDB" id="10362076at2759"/>
<evidence type="ECO:0000313" key="1">
    <source>
        <dbReference type="EMBL" id="KAF7194847.1"/>
    </source>
</evidence>
<feature type="non-terminal residue" evidence="1">
    <location>
        <position position="1"/>
    </location>
</feature>
<dbReference type="Proteomes" id="UP000660729">
    <property type="component" value="Unassembled WGS sequence"/>
</dbReference>
<evidence type="ECO:0000313" key="2">
    <source>
        <dbReference type="Proteomes" id="UP000660729"/>
    </source>
</evidence>
<comment type="caution">
    <text evidence="1">The sequence shown here is derived from an EMBL/GenBank/DDBJ whole genome shotgun (WGS) entry which is preliminary data.</text>
</comment>